<dbReference type="AlphaFoldDB" id="A0A8H6ZVK4"/>
<accession>A0A8H6ZVK4</accession>
<reference evidence="8" key="1">
    <citation type="submission" date="2019-07" db="EMBL/GenBank/DDBJ databases">
        <authorList>
            <person name="Palmer J.M."/>
        </authorList>
    </citation>
    <scope>NUCLEOTIDE SEQUENCE</scope>
    <source>
        <strain evidence="8">PC9</strain>
    </source>
</reference>
<dbReference type="FunFam" id="3.90.1300.10:FF:000003">
    <property type="entry name" value="Amidase signature enzyme"/>
    <property type="match status" value="1"/>
</dbReference>
<dbReference type="InterPro" id="IPR020556">
    <property type="entry name" value="Amidase_CS"/>
</dbReference>
<feature type="binding site" evidence="6">
    <location>
        <begin position="241"/>
        <end position="244"/>
    </location>
    <ligand>
        <name>substrate</name>
    </ligand>
</feature>
<dbReference type="Gene3D" id="3.90.1300.10">
    <property type="entry name" value="Amidase signature (AS) domain"/>
    <property type="match status" value="1"/>
</dbReference>
<dbReference type="PANTHER" id="PTHR46072:SF10">
    <property type="entry name" value="ACETAMIDASE"/>
    <property type="match status" value="1"/>
</dbReference>
<comment type="catalytic activity">
    <reaction evidence="1">
        <text>a monocarboxylic acid amide + H2O = a monocarboxylate + NH4(+)</text>
        <dbReference type="Rhea" id="RHEA:12020"/>
        <dbReference type="ChEBI" id="CHEBI:15377"/>
        <dbReference type="ChEBI" id="CHEBI:28938"/>
        <dbReference type="ChEBI" id="CHEBI:35757"/>
        <dbReference type="ChEBI" id="CHEBI:83628"/>
        <dbReference type="EC" id="3.5.1.4"/>
    </reaction>
</comment>
<comment type="similarity">
    <text evidence="2">Belongs to the amidase family.</text>
</comment>
<dbReference type="SUPFAM" id="SSF75304">
    <property type="entry name" value="Amidase signature (AS) enzymes"/>
    <property type="match status" value="1"/>
</dbReference>
<dbReference type="OrthoDB" id="6428749at2759"/>
<comment type="caution">
    <text evidence="8">The sequence shown here is derived from an EMBL/GenBank/DDBJ whole genome shotgun (WGS) entry which is preliminary data.</text>
</comment>
<dbReference type="PIRSF" id="PIRSF001221">
    <property type="entry name" value="Amidase_fungi"/>
    <property type="match status" value="1"/>
</dbReference>
<feature type="active site" description="Charge relay system" evidence="5">
    <location>
        <position position="145"/>
    </location>
</feature>
<feature type="domain" description="Amidase" evidence="7">
    <location>
        <begin position="86"/>
        <end position="585"/>
    </location>
</feature>
<evidence type="ECO:0000256" key="3">
    <source>
        <dbReference type="ARBA" id="ARBA00012922"/>
    </source>
</evidence>
<evidence type="ECO:0000256" key="5">
    <source>
        <dbReference type="PIRSR" id="PIRSR001221-1"/>
    </source>
</evidence>
<keyword evidence="9" id="KW-1185">Reference proteome</keyword>
<feature type="active site" description="Charge relay system" evidence="5">
    <location>
        <position position="220"/>
    </location>
</feature>
<dbReference type="InterPro" id="IPR023631">
    <property type="entry name" value="Amidase_dom"/>
</dbReference>
<dbReference type="PANTHER" id="PTHR46072">
    <property type="entry name" value="AMIDASE-RELATED-RELATED"/>
    <property type="match status" value="1"/>
</dbReference>
<dbReference type="Pfam" id="PF01425">
    <property type="entry name" value="Amidase"/>
    <property type="match status" value="1"/>
</dbReference>
<dbReference type="Proteomes" id="UP000623687">
    <property type="component" value="Unassembled WGS sequence"/>
</dbReference>
<dbReference type="PROSITE" id="PS00571">
    <property type="entry name" value="AMIDASES"/>
    <property type="match status" value="1"/>
</dbReference>
<protein>
    <recommendedName>
        <fullName evidence="3">amidase</fullName>
        <ecNumber evidence="3">3.5.1.4</ecNumber>
    </recommendedName>
</protein>
<dbReference type="GO" id="GO:0004040">
    <property type="term" value="F:amidase activity"/>
    <property type="evidence" value="ECO:0007669"/>
    <property type="project" value="UniProtKB-EC"/>
</dbReference>
<dbReference type="EC" id="3.5.1.4" evidence="3"/>
<evidence type="ECO:0000256" key="4">
    <source>
        <dbReference type="ARBA" id="ARBA00022801"/>
    </source>
</evidence>
<organism evidence="8 9">
    <name type="scientific">Pleurotus ostreatus</name>
    <name type="common">Oyster mushroom</name>
    <name type="synonym">White-rot fungus</name>
    <dbReference type="NCBI Taxonomy" id="5322"/>
    <lineage>
        <taxon>Eukaryota</taxon>
        <taxon>Fungi</taxon>
        <taxon>Dikarya</taxon>
        <taxon>Basidiomycota</taxon>
        <taxon>Agaricomycotina</taxon>
        <taxon>Agaricomycetes</taxon>
        <taxon>Agaricomycetidae</taxon>
        <taxon>Agaricales</taxon>
        <taxon>Pleurotineae</taxon>
        <taxon>Pleurotaceae</taxon>
        <taxon>Pleurotus</taxon>
    </lineage>
</organism>
<dbReference type="GeneID" id="59375893"/>
<dbReference type="VEuPathDB" id="FungiDB:PC9H_006075"/>
<dbReference type="EMBL" id="JACETU010000004">
    <property type="protein sequence ID" value="KAF7430370.1"/>
    <property type="molecule type" value="Genomic_DNA"/>
</dbReference>
<feature type="binding site" evidence="6">
    <location>
        <position position="220"/>
    </location>
    <ligand>
        <name>substrate</name>
    </ligand>
</feature>
<proteinExistence type="inferred from homology"/>
<dbReference type="InterPro" id="IPR036928">
    <property type="entry name" value="AS_sf"/>
</dbReference>
<evidence type="ECO:0000256" key="2">
    <source>
        <dbReference type="ARBA" id="ARBA00009199"/>
    </source>
</evidence>
<dbReference type="RefSeq" id="XP_036631648.1">
    <property type="nucleotide sequence ID" value="XM_036775629.1"/>
</dbReference>
<feature type="active site" description="Acyl-ester intermediate" evidence="5">
    <location>
        <position position="244"/>
    </location>
</feature>
<sequence>MDPGGLPWKEFSHNLHVGIEPFMVLFSYFAHRRACRDKQNQRRAAIQQLESRFHELITPIDTSILSQPISKLVENVHTGEFTPLTILTAYTKKALAAHAQTNCLSEILVKSAQGWATSSKFDAGNLKEKRNLESLPLAGVPVSLKDTVGVEGYDSCIGYSAWVGKPFPRHSALVRLLLDAGAVPFVKTTIPITLLSFESTSDVFGVTTNPYNKGYSPGGSSGGEAALLAYGGSRVGVGTDVAGSVRVPAHYCGVYSIRSSAQRFLKAGNATSMPGQEGVLPVYSPMARTLEDLDTFWQAVMSMKPWKYDPSVLPIPWRKPDFEGRTSLKWAVIWDDGVVRPSPACHRALNTVVDVLQRNGHSIVAINDPALFGTGLNLAAQLLLADGGKVATKPIRFGEFNDPGMVQAMRMFSLPRPLRILYSWFVRYIYRDPLYADLIAGWHEKPMDEYMKLVAQREEYRLKWFEMWNGSEGDNEKGGDGGWDFILTVPNALPAVPHGGMKDGWKSCGYTFLWNLLMFWVFKLDYSAGVMPITHVNSVLDRLAPRFAPRNAIEKGAYTAYDPVSMSGLPVGVQVVGRRLEEEKVMEGMKIIEGLLAKEGIQYEGIKI</sequence>
<evidence type="ECO:0000259" key="7">
    <source>
        <dbReference type="Pfam" id="PF01425"/>
    </source>
</evidence>
<evidence type="ECO:0000313" key="8">
    <source>
        <dbReference type="EMBL" id="KAF7430370.1"/>
    </source>
</evidence>
<gene>
    <name evidence="8" type="ORF">PC9H_006075</name>
</gene>
<feature type="binding site" evidence="6">
    <location>
        <position position="194"/>
    </location>
    <ligand>
        <name>substrate</name>
    </ligand>
</feature>
<evidence type="ECO:0000256" key="6">
    <source>
        <dbReference type="PIRSR" id="PIRSR001221-2"/>
    </source>
</evidence>
<name>A0A8H6ZVK4_PLEOS</name>
<evidence type="ECO:0000256" key="1">
    <source>
        <dbReference type="ARBA" id="ARBA00001311"/>
    </source>
</evidence>
<evidence type="ECO:0000313" key="9">
    <source>
        <dbReference type="Proteomes" id="UP000623687"/>
    </source>
</evidence>
<keyword evidence="4" id="KW-0378">Hydrolase</keyword>